<dbReference type="EMBL" id="JAFBEE010000008">
    <property type="protein sequence ID" value="MBM7615018.1"/>
    <property type="molecule type" value="Genomic_DNA"/>
</dbReference>
<accession>A0ABS2NPZ9</accession>
<comment type="caution">
    <text evidence="1">The sequence shown here is derived from an EMBL/GenBank/DDBJ whole genome shotgun (WGS) entry which is preliminary data.</text>
</comment>
<gene>
    <name evidence="1" type="ORF">JOC73_001580</name>
</gene>
<reference evidence="1 2" key="1">
    <citation type="submission" date="2021-01" db="EMBL/GenBank/DDBJ databases">
        <title>Genomic Encyclopedia of Type Strains, Phase IV (KMG-IV): sequencing the most valuable type-strain genomes for metagenomic binning, comparative biology and taxonomic classification.</title>
        <authorList>
            <person name="Goeker M."/>
        </authorList>
    </citation>
    <scope>NUCLEOTIDE SEQUENCE [LARGE SCALE GENOMIC DNA]</scope>
    <source>
        <strain evidence="1 2">DSM 25890</strain>
    </source>
</reference>
<sequence length="60" mass="6709">MSRDEAQENDIEKEVDGLTFIIEKNLDQQYDGVGIMIDYQQGLLRKGFAVGLKDGGNTCK</sequence>
<dbReference type="RefSeq" id="WP_204401759.1">
    <property type="nucleotide sequence ID" value="NZ_JAFBEE010000008.1"/>
</dbReference>
<keyword evidence="2" id="KW-1185">Reference proteome</keyword>
<organism evidence="1 2">
    <name type="scientific">Alkaliphilus hydrothermalis</name>
    <dbReference type="NCBI Taxonomy" id="1482730"/>
    <lineage>
        <taxon>Bacteria</taxon>
        <taxon>Bacillati</taxon>
        <taxon>Bacillota</taxon>
        <taxon>Clostridia</taxon>
        <taxon>Peptostreptococcales</taxon>
        <taxon>Natronincolaceae</taxon>
        <taxon>Alkaliphilus</taxon>
    </lineage>
</organism>
<name>A0ABS2NPZ9_9FIRM</name>
<evidence type="ECO:0000313" key="2">
    <source>
        <dbReference type="Proteomes" id="UP001314796"/>
    </source>
</evidence>
<protein>
    <submittedName>
        <fullName evidence="1">Uncharacterized protein YneR</fullName>
    </submittedName>
</protein>
<dbReference type="Proteomes" id="UP001314796">
    <property type="component" value="Unassembled WGS sequence"/>
</dbReference>
<evidence type="ECO:0000313" key="1">
    <source>
        <dbReference type="EMBL" id="MBM7615018.1"/>
    </source>
</evidence>
<proteinExistence type="predicted"/>